<keyword evidence="1" id="KW-0472">Membrane</keyword>
<accession>A0A1L9VUD0</accession>
<evidence type="ECO:0000256" key="2">
    <source>
        <dbReference type="SAM" id="SignalP"/>
    </source>
</evidence>
<dbReference type="OrthoDB" id="3789824at2759"/>
<feature type="transmembrane region" description="Helical" evidence="1">
    <location>
        <begin position="240"/>
        <end position="265"/>
    </location>
</feature>
<dbReference type="AlphaFoldDB" id="A0A1L9VUD0"/>
<feature type="transmembrane region" description="Helical" evidence="1">
    <location>
        <begin position="199"/>
        <end position="219"/>
    </location>
</feature>
<dbReference type="VEuPathDB" id="FungiDB:ASPGLDRAFT_1182510"/>
<reference evidence="4" key="1">
    <citation type="journal article" date="2017" name="Genome Biol.">
        <title>Comparative genomics reveals high biological diversity and specific adaptations in the industrially and medically important fungal genus Aspergillus.</title>
        <authorList>
            <person name="de Vries R.P."/>
            <person name="Riley R."/>
            <person name="Wiebenga A."/>
            <person name="Aguilar-Osorio G."/>
            <person name="Amillis S."/>
            <person name="Uchima C.A."/>
            <person name="Anderluh G."/>
            <person name="Asadollahi M."/>
            <person name="Askin M."/>
            <person name="Barry K."/>
            <person name="Battaglia E."/>
            <person name="Bayram O."/>
            <person name="Benocci T."/>
            <person name="Braus-Stromeyer S.A."/>
            <person name="Caldana C."/>
            <person name="Canovas D."/>
            <person name="Cerqueira G.C."/>
            <person name="Chen F."/>
            <person name="Chen W."/>
            <person name="Choi C."/>
            <person name="Clum A."/>
            <person name="Dos Santos R.A."/>
            <person name="Damasio A.R."/>
            <person name="Diallinas G."/>
            <person name="Emri T."/>
            <person name="Fekete E."/>
            <person name="Flipphi M."/>
            <person name="Freyberg S."/>
            <person name="Gallo A."/>
            <person name="Gournas C."/>
            <person name="Habgood R."/>
            <person name="Hainaut M."/>
            <person name="Harispe M.L."/>
            <person name="Henrissat B."/>
            <person name="Hilden K.S."/>
            <person name="Hope R."/>
            <person name="Hossain A."/>
            <person name="Karabika E."/>
            <person name="Karaffa L."/>
            <person name="Karanyi Z."/>
            <person name="Krasevec N."/>
            <person name="Kuo A."/>
            <person name="Kusch H."/>
            <person name="LaButti K."/>
            <person name="Lagendijk E.L."/>
            <person name="Lapidus A."/>
            <person name="Levasseur A."/>
            <person name="Lindquist E."/>
            <person name="Lipzen A."/>
            <person name="Logrieco A.F."/>
            <person name="MacCabe A."/>
            <person name="Maekelae M.R."/>
            <person name="Malavazi I."/>
            <person name="Melin P."/>
            <person name="Meyer V."/>
            <person name="Mielnichuk N."/>
            <person name="Miskei M."/>
            <person name="Molnar A.P."/>
            <person name="Mule G."/>
            <person name="Ngan C.Y."/>
            <person name="Orejas M."/>
            <person name="Orosz E."/>
            <person name="Ouedraogo J.P."/>
            <person name="Overkamp K.M."/>
            <person name="Park H.-S."/>
            <person name="Perrone G."/>
            <person name="Piumi F."/>
            <person name="Punt P.J."/>
            <person name="Ram A.F."/>
            <person name="Ramon A."/>
            <person name="Rauscher S."/>
            <person name="Record E."/>
            <person name="Riano-Pachon D.M."/>
            <person name="Robert V."/>
            <person name="Roehrig J."/>
            <person name="Ruller R."/>
            <person name="Salamov A."/>
            <person name="Salih N.S."/>
            <person name="Samson R.A."/>
            <person name="Sandor E."/>
            <person name="Sanguinetti M."/>
            <person name="Schuetze T."/>
            <person name="Sepcic K."/>
            <person name="Shelest E."/>
            <person name="Sherlock G."/>
            <person name="Sophianopoulou V."/>
            <person name="Squina F.M."/>
            <person name="Sun H."/>
            <person name="Susca A."/>
            <person name="Todd R.B."/>
            <person name="Tsang A."/>
            <person name="Unkles S.E."/>
            <person name="van de Wiele N."/>
            <person name="van Rossen-Uffink D."/>
            <person name="Oliveira J.V."/>
            <person name="Vesth T.C."/>
            <person name="Visser J."/>
            <person name="Yu J.-H."/>
            <person name="Zhou M."/>
            <person name="Andersen M.R."/>
            <person name="Archer D.B."/>
            <person name="Baker S.E."/>
            <person name="Benoit I."/>
            <person name="Brakhage A.A."/>
            <person name="Braus G.H."/>
            <person name="Fischer R."/>
            <person name="Frisvad J.C."/>
            <person name="Goldman G.H."/>
            <person name="Houbraken J."/>
            <person name="Oakley B."/>
            <person name="Pocsi I."/>
            <person name="Scazzocchio C."/>
            <person name="Seiboth B."/>
            <person name="vanKuyk P.A."/>
            <person name="Wortman J."/>
            <person name="Dyer P.S."/>
            <person name="Grigoriev I.V."/>
        </authorList>
    </citation>
    <scope>NUCLEOTIDE SEQUENCE [LARGE SCALE GENOMIC DNA]</scope>
    <source>
        <strain evidence="4">CBS 516.65</strain>
    </source>
</reference>
<feature type="signal peptide" evidence="2">
    <location>
        <begin position="1"/>
        <end position="23"/>
    </location>
</feature>
<feature type="transmembrane region" description="Helical" evidence="1">
    <location>
        <begin position="132"/>
        <end position="152"/>
    </location>
</feature>
<feature type="transmembrane region" description="Helical" evidence="1">
    <location>
        <begin position="277"/>
        <end position="296"/>
    </location>
</feature>
<proteinExistence type="predicted"/>
<evidence type="ECO:0000256" key="1">
    <source>
        <dbReference type="SAM" id="Phobius"/>
    </source>
</evidence>
<keyword evidence="2" id="KW-0732">Signal</keyword>
<evidence type="ECO:0000313" key="3">
    <source>
        <dbReference type="EMBL" id="OJJ87496.1"/>
    </source>
</evidence>
<evidence type="ECO:0000313" key="4">
    <source>
        <dbReference type="Proteomes" id="UP000184300"/>
    </source>
</evidence>
<keyword evidence="4" id="KW-1185">Reference proteome</keyword>
<feature type="transmembrane region" description="Helical" evidence="1">
    <location>
        <begin position="104"/>
        <end position="125"/>
    </location>
</feature>
<protein>
    <recommendedName>
        <fullName evidence="5">Amino acid permease/ SLC12A domain-containing protein</fullName>
    </recommendedName>
</protein>
<name>A0A1L9VUD0_ASPGL</name>
<evidence type="ECO:0008006" key="5">
    <source>
        <dbReference type="Google" id="ProtNLM"/>
    </source>
</evidence>
<dbReference type="Proteomes" id="UP000184300">
    <property type="component" value="Unassembled WGS sequence"/>
</dbReference>
<dbReference type="EMBL" id="KV878891">
    <property type="protein sequence ID" value="OJJ87496.1"/>
    <property type="molecule type" value="Genomic_DNA"/>
</dbReference>
<sequence>MQASMVLYIWLVVRVLDYLPATCDFLTRLFDKSGLKEAYRNRIRAHLIEKAAKHRLIARFVLVEFQETQCYFMIAIQLASILALSRTPDIFDASNLFQLVRDILTTRCVSLGANVPITFGLWLLYKLDMESWYTLFCSSITVLLSIATFAMSSHWNLKPDSLALSENKVFECGGQPPPLIWCAFEDNYKFGKSTVEVTVPHAVSLACFVLLVLVQVSPWKRHANNQFSRTHQRGTTLKGLIIFIELGLVTMVILYPLIVLGLGILDMPVMVDFSGWNFGQVIAVSIWVPVILKYFYWTIFGVESYSATRIPLPYKITNSEYLPLPMDILHEKSYSFNPTTTELRPMKRTTTSRTM</sequence>
<keyword evidence="1" id="KW-0812">Transmembrane</keyword>
<feature type="transmembrane region" description="Helical" evidence="1">
    <location>
        <begin position="60"/>
        <end position="84"/>
    </location>
</feature>
<dbReference type="RefSeq" id="XP_022404185.1">
    <property type="nucleotide sequence ID" value="XM_022539947.1"/>
</dbReference>
<keyword evidence="1" id="KW-1133">Transmembrane helix</keyword>
<gene>
    <name evidence="3" type="ORF">ASPGLDRAFT_1182510</name>
</gene>
<organism evidence="3 4">
    <name type="scientific">Aspergillus glaucus CBS 516.65</name>
    <dbReference type="NCBI Taxonomy" id="1160497"/>
    <lineage>
        <taxon>Eukaryota</taxon>
        <taxon>Fungi</taxon>
        <taxon>Dikarya</taxon>
        <taxon>Ascomycota</taxon>
        <taxon>Pezizomycotina</taxon>
        <taxon>Eurotiomycetes</taxon>
        <taxon>Eurotiomycetidae</taxon>
        <taxon>Eurotiales</taxon>
        <taxon>Aspergillaceae</taxon>
        <taxon>Aspergillus</taxon>
        <taxon>Aspergillus subgen. Aspergillus</taxon>
    </lineage>
</organism>
<dbReference type="GeneID" id="34456208"/>
<dbReference type="STRING" id="1160497.A0A1L9VUD0"/>
<feature type="chain" id="PRO_5012702293" description="Amino acid permease/ SLC12A domain-containing protein" evidence="2">
    <location>
        <begin position="24"/>
        <end position="355"/>
    </location>
</feature>